<dbReference type="GO" id="GO:0043822">
    <property type="term" value="F:ribonuclease M5 activity"/>
    <property type="evidence" value="ECO:0007669"/>
    <property type="project" value="UniProtKB-UniRule"/>
</dbReference>
<dbReference type="NCBIfam" id="TIGR00334">
    <property type="entry name" value="5S_RNA_mat_M5"/>
    <property type="match status" value="1"/>
</dbReference>
<reference evidence="14 15" key="1">
    <citation type="submission" date="2013-08" db="EMBL/GenBank/DDBJ databases">
        <authorList>
            <person name="Weinstock G."/>
            <person name="Sodergren E."/>
            <person name="Wylie T."/>
            <person name="Fulton L."/>
            <person name="Fulton R."/>
            <person name="Fronick C."/>
            <person name="O'Laughlin M."/>
            <person name="Godfrey J."/>
            <person name="Miner T."/>
            <person name="Herter B."/>
            <person name="Appelbaum E."/>
            <person name="Cordes M."/>
            <person name="Lek S."/>
            <person name="Wollam A."/>
            <person name="Pepin K.H."/>
            <person name="Palsikar V.B."/>
            <person name="Mitreva M."/>
            <person name="Wilson R.K."/>
        </authorList>
    </citation>
    <scope>NUCLEOTIDE SEQUENCE [LARGE SCALE GENOMIC DNA]</scope>
    <source>
        <strain evidence="14 15">ATCC BAA-474</strain>
    </source>
</reference>
<keyword evidence="1 11" id="KW-0963">Cytoplasm</keyword>
<dbReference type="PATRIC" id="fig|1319815.3.peg.1173"/>
<keyword evidence="6 11" id="KW-0699">rRNA-binding</keyword>
<evidence type="ECO:0000256" key="9">
    <source>
        <dbReference type="ARBA" id="ARBA00022842"/>
    </source>
</evidence>
<dbReference type="Proteomes" id="UP000017081">
    <property type="component" value="Unassembled WGS sequence"/>
</dbReference>
<accession>U7VBL1</accession>
<dbReference type="HOGENOM" id="CLU_109405_0_0_0"/>
<dbReference type="EC" id="3.1.26.8" evidence="11 12"/>
<evidence type="ECO:0000256" key="10">
    <source>
        <dbReference type="ARBA" id="ARBA00022884"/>
    </source>
</evidence>
<evidence type="ECO:0000259" key="13">
    <source>
        <dbReference type="PROSITE" id="PS50880"/>
    </source>
</evidence>
<evidence type="ECO:0000256" key="8">
    <source>
        <dbReference type="ARBA" id="ARBA00022801"/>
    </source>
</evidence>
<dbReference type="STRING" id="1319815.HMPREF0202_01220"/>
<keyword evidence="3 11" id="KW-0698">rRNA processing</keyword>
<dbReference type="AlphaFoldDB" id="U7VBL1"/>
<dbReference type="Pfam" id="PF01751">
    <property type="entry name" value="Toprim"/>
    <property type="match status" value="1"/>
</dbReference>
<feature type="domain" description="Toprim" evidence="13">
    <location>
        <begin position="6"/>
        <end position="90"/>
    </location>
</feature>
<dbReference type="GO" id="GO:0005737">
    <property type="term" value="C:cytoplasm"/>
    <property type="evidence" value="ECO:0007669"/>
    <property type="project" value="UniProtKB-SubCell"/>
</dbReference>
<dbReference type="InterPro" id="IPR025156">
    <property type="entry name" value="RNase_M5_C"/>
</dbReference>
<evidence type="ECO:0000313" key="14">
    <source>
        <dbReference type="EMBL" id="ERT68896.1"/>
    </source>
</evidence>
<evidence type="ECO:0000256" key="7">
    <source>
        <dbReference type="ARBA" id="ARBA00022759"/>
    </source>
</evidence>
<dbReference type="SUPFAM" id="SSF110455">
    <property type="entry name" value="Toprim domain"/>
    <property type="match status" value="1"/>
</dbReference>
<keyword evidence="4 11" id="KW-0540">Nuclease</keyword>
<dbReference type="HAMAP" id="MF_01469">
    <property type="entry name" value="RNase_M5"/>
    <property type="match status" value="1"/>
</dbReference>
<keyword evidence="5" id="KW-0479">Metal-binding</keyword>
<dbReference type="GO" id="GO:0019843">
    <property type="term" value="F:rRNA binding"/>
    <property type="evidence" value="ECO:0007669"/>
    <property type="project" value="UniProtKB-KW"/>
</dbReference>
<evidence type="ECO:0000256" key="6">
    <source>
        <dbReference type="ARBA" id="ARBA00022730"/>
    </source>
</evidence>
<dbReference type="eggNOG" id="COG1658">
    <property type="taxonomic scope" value="Bacteria"/>
</dbReference>
<dbReference type="PROSITE" id="PS50880">
    <property type="entry name" value="TOPRIM"/>
    <property type="match status" value="1"/>
</dbReference>
<evidence type="ECO:0000256" key="5">
    <source>
        <dbReference type="ARBA" id="ARBA00022723"/>
    </source>
</evidence>
<protein>
    <recommendedName>
        <fullName evidence="11 12">Ribonuclease M5</fullName>
        <ecNumber evidence="11 12">3.1.26.8</ecNumber>
    </recommendedName>
    <alternativeName>
        <fullName evidence="11">RNase M5</fullName>
    </alternativeName>
    <alternativeName>
        <fullName evidence="11">Ribosomal RNA terminal maturase M5</fullName>
    </alternativeName>
</protein>
<dbReference type="CDD" id="cd01027">
    <property type="entry name" value="TOPRIM_RNase_M5_like"/>
    <property type="match status" value="1"/>
</dbReference>
<dbReference type="InterPro" id="IPR006171">
    <property type="entry name" value="TOPRIM_dom"/>
</dbReference>
<sequence>MKKTIKEVIVVEGRDDISAVKAAVDAEIIQTNGFAIRKKGNIEKLRVAYENKGIIVLTDPDFVGEELRKYILKFFPEAKQAYISRKEGSKDGDIGVENATPEAIIKALENAKCEVVQTTEAIFTMEILMDHKLSGFTESKELREKLGTELRIGYSNAKQFLSKLNRYGITMDQFLAAIDNIKKTKEN</sequence>
<keyword evidence="7 11" id="KW-0255">Endonuclease</keyword>
<comment type="function">
    <text evidence="11">Required for correct processing of both the 5' and 3' ends of 5S rRNA precursor. Cleaves both sides of a double-stranded region yielding mature 5S rRNA in one step.</text>
</comment>
<keyword evidence="9" id="KW-0460">Magnesium</keyword>
<keyword evidence="2 11" id="KW-0690">Ribosome biogenesis</keyword>
<dbReference type="InterPro" id="IPR034141">
    <property type="entry name" value="TOPRIM_RNase_M5-like"/>
</dbReference>
<dbReference type="EMBL" id="AXZF01000042">
    <property type="protein sequence ID" value="ERT68896.1"/>
    <property type="molecule type" value="Genomic_DNA"/>
</dbReference>
<keyword evidence="8 11" id="KW-0378">Hydrolase</keyword>
<dbReference type="RefSeq" id="WP_023050759.1">
    <property type="nucleotide sequence ID" value="NZ_CP173065.2"/>
</dbReference>
<proteinExistence type="inferred from homology"/>
<dbReference type="GO" id="GO:0006364">
    <property type="term" value="P:rRNA processing"/>
    <property type="evidence" value="ECO:0007669"/>
    <property type="project" value="UniProtKB-UniRule"/>
</dbReference>
<evidence type="ECO:0000256" key="11">
    <source>
        <dbReference type="HAMAP-Rule" id="MF_01469"/>
    </source>
</evidence>
<evidence type="ECO:0000256" key="12">
    <source>
        <dbReference type="NCBIfam" id="TIGR00334"/>
    </source>
</evidence>
<comment type="subcellular location">
    <subcellularLocation>
        <location evidence="11">Cytoplasm</location>
    </subcellularLocation>
</comment>
<evidence type="ECO:0000313" key="15">
    <source>
        <dbReference type="Proteomes" id="UP000017081"/>
    </source>
</evidence>
<name>U7VBL1_9FUSO</name>
<dbReference type="FunFam" id="3.40.1360.10:FF:000006">
    <property type="entry name" value="Ribonuclease M5"/>
    <property type="match status" value="1"/>
</dbReference>
<evidence type="ECO:0000256" key="2">
    <source>
        <dbReference type="ARBA" id="ARBA00022517"/>
    </source>
</evidence>
<keyword evidence="15" id="KW-1185">Reference proteome</keyword>
<gene>
    <name evidence="11" type="primary">rnmV</name>
    <name evidence="14" type="ORF">HMPREF0202_01220</name>
</gene>
<keyword evidence="10 11" id="KW-0694">RNA-binding</keyword>
<organism evidence="14 15">
    <name type="scientific">Cetobacterium somerae ATCC BAA-474</name>
    <dbReference type="NCBI Taxonomy" id="1319815"/>
    <lineage>
        <taxon>Bacteria</taxon>
        <taxon>Fusobacteriati</taxon>
        <taxon>Fusobacteriota</taxon>
        <taxon>Fusobacteriia</taxon>
        <taxon>Fusobacteriales</taxon>
        <taxon>Fusobacteriaceae</taxon>
        <taxon>Cetobacterium</taxon>
    </lineage>
</organism>
<dbReference type="Pfam" id="PF13331">
    <property type="entry name" value="DUF4093"/>
    <property type="match status" value="1"/>
</dbReference>
<dbReference type="GO" id="GO:0046872">
    <property type="term" value="F:metal ion binding"/>
    <property type="evidence" value="ECO:0007669"/>
    <property type="project" value="UniProtKB-KW"/>
</dbReference>
<dbReference type="SMART" id="SM00493">
    <property type="entry name" value="TOPRIM"/>
    <property type="match status" value="1"/>
</dbReference>
<evidence type="ECO:0000256" key="4">
    <source>
        <dbReference type="ARBA" id="ARBA00022722"/>
    </source>
</evidence>
<dbReference type="InterPro" id="IPR004466">
    <property type="entry name" value="RNase_M5"/>
</dbReference>
<dbReference type="PANTHER" id="PTHR39156:SF1">
    <property type="entry name" value="RIBONUCLEASE M5"/>
    <property type="match status" value="1"/>
</dbReference>
<dbReference type="PANTHER" id="PTHR39156">
    <property type="entry name" value="RIBONUCLEASE M5"/>
    <property type="match status" value="1"/>
</dbReference>
<evidence type="ECO:0000256" key="1">
    <source>
        <dbReference type="ARBA" id="ARBA00022490"/>
    </source>
</evidence>
<comment type="catalytic activity">
    <reaction evidence="11">
        <text>Endonucleolytic cleavage of RNA, removing 21 and 42 nucleotides, respectively, from the 5'- and 3'-termini of a 5S-rRNA precursor.</text>
        <dbReference type="EC" id="3.1.26.8"/>
    </reaction>
</comment>
<comment type="caution">
    <text evidence="14">The sequence shown here is derived from an EMBL/GenBank/DDBJ whole genome shotgun (WGS) entry which is preliminary data.</text>
</comment>
<evidence type="ECO:0000256" key="3">
    <source>
        <dbReference type="ARBA" id="ARBA00022552"/>
    </source>
</evidence>
<dbReference type="Gene3D" id="3.40.1360.10">
    <property type="match status" value="1"/>
</dbReference>
<comment type="similarity">
    <text evidence="11">Belongs to the ribonuclease M5 family.</text>
</comment>